<keyword evidence="7" id="KW-0676">Redox-active center</keyword>
<dbReference type="InterPro" id="IPR013766">
    <property type="entry name" value="Thioredoxin_domain"/>
</dbReference>
<dbReference type="Gene3D" id="3.40.30.10">
    <property type="entry name" value="Glutaredoxin"/>
    <property type="match status" value="1"/>
</dbReference>
<evidence type="ECO:0000256" key="1">
    <source>
        <dbReference type="ARBA" id="ARBA00003330"/>
    </source>
</evidence>
<evidence type="ECO:0000256" key="9">
    <source>
        <dbReference type="ARBA" id="ARBA00038489"/>
    </source>
</evidence>
<dbReference type="PANTHER" id="PTHR42801">
    <property type="entry name" value="THIOREDOXIN-DEPENDENT PEROXIDE REDUCTASE"/>
    <property type="match status" value="1"/>
</dbReference>
<evidence type="ECO:0000256" key="4">
    <source>
        <dbReference type="ARBA" id="ARBA00022862"/>
    </source>
</evidence>
<evidence type="ECO:0000256" key="8">
    <source>
        <dbReference type="ARBA" id="ARBA00032824"/>
    </source>
</evidence>
<comment type="function">
    <text evidence="1">Thiol-specific peroxidase that catalyzes the reduction of hydrogen peroxide and organic hydroperoxides to water and alcohols, respectively. Plays a role in cell protection against oxidative stress by detoxifying peroxides and as sensor of hydrogen peroxide-mediated signaling events.</text>
</comment>
<keyword evidence="4" id="KW-0049">Antioxidant</keyword>
<evidence type="ECO:0000256" key="12">
    <source>
        <dbReference type="SAM" id="SignalP"/>
    </source>
</evidence>
<dbReference type="EMBL" id="JAPDDS010000005">
    <property type="protein sequence ID" value="MCW1885315.1"/>
    <property type="molecule type" value="Genomic_DNA"/>
</dbReference>
<keyword evidence="15" id="KW-1185">Reference proteome</keyword>
<evidence type="ECO:0000256" key="7">
    <source>
        <dbReference type="ARBA" id="ARBA00023284"/>
    </source>
</evidence>
<dbReference type="Proteomes" id="UP001207930">
    <property type="component" value="Unassembled WGS sequence"/>
</dbReference>
<evidence type="ECO:0000256" key="6">
    <source>
        <dbReference type="ARBA" id="ARBA00023157"/>
    </source>
</evidence>
<feature type="chain" id="PRO_5045367527" description="thioredoxin-dependent peroxiredoxin" evidence="12">
    <location>
        <begin position="23"/>
        <end position="171"/>
    </location>
</feature>
<protein>
    <recommendedName>
        <fullName evidence="2">thioredoxin-dependent peroxiredoxin</fullName>
        <ecNumber evidence="2">1.11.1.24</ecNumber>
    </recommendedName>
    <alternativeName>
        <fullName evidence="8">Thioredoxin peroxidase</fullName>
    </alternativeName>
    <alternativeName>
        <fullName evidence="10">Thioredoxin-dependent peroxiredoxin Bcp</fullName>
    </alternativeName>
</protein>
<evidence type="ECO:0000313" key="15">
    <source>
        <dbReference type="Proteomes" id="UP001207930"/>
    </source>
</evidence>
<comment type="similarity">
    <text evidence="9">Belongs to the peroxiredoxin family. BCP/PrxQ subfamily.</text>
</comment>
<comment type="catalytic activity">
    <reaction evidence="11">
        <text>a hydroperoxide + [thioredoxin]-dithiol = an alcohol + [thioredoxin]-disulfide + H2O</text>
        <dbReference type="Rhea" id="RHEA:62620"/>
        <dbReference type="Rhea" id="RHEA-COMP:10698"/>
        <dbReference type="Rhea" id="RHEA-COMP:10700"/>
        <dbReference type="ChEBI" id="CHEBI:15377"/>
        <dbReference type="ChEBI" id="CHEBI:29950"/>
        <dbReference type="ChEBI" id="CHEBI:30879"/>
        <dbReference type="ChEBI" id="CHEBI:35924"/>
        <dbReference type="ChEBI" id="CHEBI:50058"/>
        <dbReference type="EC" id="1.11.1.24"/>
    </reaction>
</comment>
<gene>
    <name evidence="14" type="ORF">OKA04_11290</name>
</gene>
<evidence type="ECO:0000313" key="14">
    <source>
        <dbReference type="EMBL" id="MCW1885315.1"/>
    </source>
</evidence>
<keyword evidence="6" id="KW-1015">Disulfide bond</keyword>
<dbReference type="InterPro" id="IPR050924">
    <property type="entry name" value="Peroxiredoxin_BCP/PrxQ"/>
</dbReference>
<dbReference type="InterPro" id="IPR036249">
    <property type="entry name" value="Thioredoxin-like_sf"/>
</dbReference>
<comment type="caution">
    <text evidence="14">The sequence shown here is derived from an EMBL/GenBank/DDBJ whole genome shotgun (WGS) entry which is preliminary data.</text>
</comment>
<dbReference type="PANTHER" id="PTHR42801:SF4">
    <property type="entry name" value="AHPC_TSA FAMILY PROTEIN"/>
    <property type="match status" value="1"/>
</dbReference>
<evidence type="ECO:0000256" key="11">
    <source>
        <dbReference type="ARBA" id="ARBA00049091"/>
    </source>
</evidence>
<proteinExistence type="inferred from homology"/>
<reference evidence="14 15" key="1">
    <citation type="submission" date="2022-10" db="EMBL/GenBank/DDBJ databases">
        <title>Luteolibacter flavescens strain MCCC 1K03193, whole genome shotgun sequencing project.</title>
        <authorList>
            <person name="Zhao G."/>
            <person name="Shen L."/>
        </authorList>
    </citation>
    <scope>NUCLEOTIDE SEQUENCE [LARGE SCALE GENOMIC DNA]</scope>
    <source>
        <strain evidence="14 15">MCCC 1K03193</strain>
    </source>
</reference>
<keyword evidence="12" id="KW-0732">Signal</keyword>
<sequence>MKPLQILAAVVAPIGLAIAANAAEPIEVGAALPAVTAKDQDGKDVELAKSGAEGWTLVYFYPKADTPGCTKQACSLRDSYATLTEKKVKVYGVSMDDVAAQKAFQEKYKLPFPLLADKEAKVADAFGVPHSMGFTKRQAFLFKDGKLAWRDLEASTEQQAADVLKEIGEKK</sequence>
<accession>A0ABT3FP19</accession>
<dbReference type="SUPFAM" id="SSF52833">
    <property type="entry name" value="Thioredoxin-like"/>
    <property type="match status" value="1"/>
</dbReference>
<evidence type="ECO:0000256" key="3">
    <source>
        <dbReference type="ARBA" id="ARBA00022559"/>
    </source>
</evidence>
<dbReference type="Pfam" id="PF00578">
    <property type="entry name" value="AhpC-TSA"/>
    <property type="match status" value="1"/>
</dbReference>
<dbReference type="CDD" id="cd03017">
    <property type="entry name" value="PRX_BCP"/>
    <property type="match status" value="1"/>
</dbReference>
<organism evidence="14 15">
    <name type="scientific">Luteolibacter flavescens</name>
    <dbReference type="NCBI Taxonomy" id="1859460"/>
    <lineage>
        <taxon>Bacteria</taxon>
        <taxon>Pseudomonadati</taxon>
        <taxon>Verrucomicrobiota</taxon>
        <taxon>Verrucomicrobiia</taxon>
        <taxon>Verrucomicrobiales</taxon>
        <taxon>Verrucomicrobiaceae</taxon>
        <taxon>Luteolibacter</taxon>
    </lineage>
</organism>
<feature type="domain" description="Thioredoxin" evidence="13">
    <location>
        <begin position="26"/>
        <end position="171"/>
    </location>
</feature>
<dbReference type="RefSeq" id="WP_264501272.1">
    <property type="nucleotide sequence ID" value="NZ_JAPDDS010000005.1"/>
</dbReference>
<keyword evidence="3" id="KW-0575">Peroxidase</keyword>
<dbReference type="PROSITE" id="PS51352">
    <property type="entry name" value="THIOREDOXIN_2"/>
    <property type="match status" value="1"/>
</dbReference>
<evidence type="ECO:0000256" key="2">
    <source>
        <dbReference type="ARBA" id="ARBA00013017"/>
    </source>
</evidence>
<dbReference type="EC" id="1.11.1.24" evidence="2"/>
<feature type="signal peptide" evidence="12">
    <location>
        <begin position="1"/>
        <end position="22"/>
    </location>
</feature>
<evidence type="ECO:0000256" key="5">
    <source>
        <dbReference type="ARBA" id="ARBA00023002"/>
    </source>
</evidence>
<keyword evidence="5" id="KW-0560">Oxidoreductase</keyword>
<evidence type="ECO:0000256" key="10">
    <source>
        <dbReference type="ARBA" id="ARBA00042639"/>
    </source>
</evidence>
<dbReference type="InterPro" id="IPR000866">
    <property type="entry name" value="AhpC/TSA"/>
</dbReference>
<name>A0ABT3FP19_9BACT</name>
<evidence type="ECO:0000259" key="13">
    <source>
        <dbReference type="PROSITE" id="PS51352"/>
    </source>
</evidence>